<reference evidence="2 3" key="1">
    <citation type="submission" date="2019-03" db="EMBL/GenBank/DDBJ databases">
        <title>Empedobacter tilapiae sp. nov., isolated from an intestine of Nile tilapia Oreochromis niloticus.</title>
        <authorList>
            <person name="Kim Y.-O."/>
            <person name="Yoon J.-H."/>
        </authorList>
    </citation>
    <scope>NUCLEOTIDE SEQUENCE [LARGE SCALE GENOMIC DNA]</scope>
    <source>
        <strain evidence="2 3">MRS2</strain>
    </source>
</reference>
<evidence type="ECO:0000256" key="1">
    <source>
        <dbReference type="SAM" id="Coils"/>
    </source>
</evidence>
<dbReference type="AlphaFoldDB" id="A0A4Z1AUJ5"/>
<dbReference type="EMBL" id="SRPE01000013">
    <property type="protein sequence ID" value="TGN22993.1"/>
    <property type="molecule type" value="Genomic_DNA"/>
</dbReference>
<evidence type="ECO:0000313" key="2">
    <source>
        <dbReference type="EMBL" id="TGN22993.1"/>
    </source>
</evidence>
<protein>
    <recommendedName>
        <fullName evidence="4">Lipoprotein</fullName>
    </recommendedName>
</protein>
<proteinExistence type="predicted"/>
<dbReference type="PROSITE" id="PS51257">
    <property type="entry name" value="PROKAR_LIPOPROTEIN"/>
    <property type="match status" value="1"/>
</dbReference>
<evidence type="ECO:0000313" key="3">
    <source>
        <dbReference type="Proteomes" id="UP000297998"/>
    </source>
</evidence>
<dbReference type="RefSeq" id="WP_135836748.1">
    <property type="nucleotide sequence ID" value="NZ_SRPE01000013.1"/>
</dbReference>
<dbReference type="Proteomes" id="UP000297998">
    <property type="component" value="Unassembled WGS sequence"/>
</dbReference>
<accession>A0A4Z1AUJ5</accession>
<keyword evidence="3" id="KW-1185">Reference proteome</keyword>
<name>A0A4Z1AUJ5_9FLAO</name>
<sequence>MKNILNYICLFFIISCNAGNNKKELNNNKTSLDQEIISKNQQQENNNSVNNKIACEKEEGNLESGFTTNCIISKKLNEAYIFFIKESKINEVQYLKTILPKSNMKYNIQNVDLSYNFENDKLQINLSFEGGESEIIFLENENKTRIIIKNYPD</sequence>
<evidence type="ECO:0008006" key="4">
    <source>
        <dbReference type="Google" id="ProtNLM"/>
    </source>
</evidence>
<organism evidence="2 3">
    <name type="scientific">Empedobacter tilapiae</name>
    <dbReference type="NCBI Taxonomy" id="2491114"/>
    <lineage>
        <taxon>Bacteria</taxon>
        <taxon>Pseudomonadati</taxon>
        <taxon>Bacteroidota</taxon>
        <taxon>Flavobacteriia</taxon>
        <taxon>Flavobacteriales</taxon>
        <taxon>Weeksellaceae</taxon>
        <taxon>Empedobacter</taxon>
    </lineage>
</organism>
<keyword evidence="1" id="KW-0175">Coiled coil</keyword>
<comment type="caution">
    <text evidence="2">The sequence shown here is derived from an EMBL/GenBank/DDBJ whole genome shotgun (WGS) entry which is preliminary data.</text>
</comment>
<gene>
    <name evidence="2" type="ORF">E4J94_15780</name>
</gene>
<feature type="coiled-coil region" evidence="1">
    <location>
        <begin position="22"/>
        <end position="59"/>
    </location>
</feature>